<reference evidence="2 3" key="1">
    <citation type="submission" date="2020-08" db="EMBL/GenBank/DDBJ databases">
        <title>Sequencing the genomes of 1000 actinobacteria strains.</title>
        <authorList>
            <person name="Klenk H.-P."/>
        </authorList>
    </citation>
    <scope>NUCLEOTIDE SEQUENCE [LARGE SCALE GENOMIC DNA]</scope>
    <source>
        <strain evidence="2 3">DSM 43036</strain>
    </source>
</reference>
<dbReference type="RefSeq" id="WP_184686592.1">
    <property type="nucleotide sequence ID" value="NZ_JACHJC010000001.1"/>
</dbReference>
<organism evidence="2 3">
    <name type="scientific">Micromonospora echinospora</name>
    <name type="common">Micromonospora purpurea</name>
    <dbReference type="NCBI Taxonomy" id="1877"/>
    <lineage>
        <taxon>Bacteria</taxon>
        <taxon>Bacillati</taxon>
        <taxon>Actinomycetota</taxon>
        <taxon>Actinomycetes</taxon>
        <taxon>Micromonosporales</taxon>
        <taxon>Micromonosporaceae</taxon>
        <taxon>Micromonospora</taxon>
    </lineage>
</organism>
<dbReference type="Pfam" id="PF11578">
    <property type="entry name" value="DUF3237"/>
    <property type="match status" value="1"/>
</dbReference>
<dbReference type="EMBL" id="JACHJC010000001">
    <property type="protein sequence ID" value="MBB5114814.1"/>
    <property type="molecule type" value="Genomic_DNA"/>
</dbReference>
<keyword evidence="3" id="KW-1185">Reference proteome</keyword>
<evidence type="ECO:0000256" key="1">
    <source>
        <dbReference type="HAMAP-Rule" id="MF_00775"/>
    </source>
</evidence>
<name>A0ABR6MI86_MICEC</name>
<accession>A0ABR6MI86</accession>
<evidence type="ECO:0000313" key="2">
    <source>
        <dbReference type="EMBL" id="MBB5114814.1"/>
    </source>
</evidence>
<evidence type="ECO:0000313" key="3">
    <source>
        <dbReference type="Proteomes" id="UP000618986"/>
    </source>
</evidence>
<gene>
    <name evidence="2" type="ORF">FHU28_004653</name>
</gene>
<proteinExistence type="inferred from homology"/>
<dbReference type="Gene3D" id="2.40.160.20">
    <property type="match status" value="1"/>
</dbReference>
<protein>
    <recommendedName>
        <fullName evidence="1">UPF0311 protein FHU28_004653</fullName>
    </recommendedName>
</protein>
<dbReference type="InterPro" id="IPR020915">
    <property type="entry name" value="UPF0311"/>
</dbReference>
<dbReference type="GeneID" id="300295189"/>
<comment type="similarity">
    <text evidence="1">Belongs to the UPF0311 family.</text>
</comment>
<comment type="caution">
    <text evidence="2">The sequence shown here is derived from an EMBL/GenBank/DDBJ whole genome shotgun (WGS) entry which is preliminary data.</text>
</comment>
<dbReference type="PANTHER" id="PTHR37315:SF1">
    <property type="entry name" value="UPF0311 PROTEIN BLR7842"/>
    <property type="match status" value="1"/>
</dbReference>
<dbReference type="PANTHER" id="PTHR37315">
    <property type="entry name" value="UPF0311 PROTEIN BLR7842"/>
    <property type="match status" value="1"/>
</dbReference>
<dbReference type="Proteomes" id="UP000618986">
    <property type="component" value="Unassembled WGS sequence"/>
</dbReference>
<sequence>MSTRRPAGHGAVSAPAVPGLEAAFEVEVRLGALEDHGMTRAGHRRVVPVVGGRVTGLFEADILPGGADWQLVRPDGAIEIDTRYSARTADGGHVYLRTFGVRSGRPEILDALLRGDAVDPAEYYFRLGVRLETSVPALAVLEQCVFVASAIREADRVRYTAYRVT</sequence>
<dbReference type="HAMAP" id="MF_00775">
    <property type="entry name" value="UPF0311"/>
    <property type="match status" value="1"/>
</dbReference>